<dbReference type="InterPro" id="IPR000953">
    <property type="entry name" value="Chromo/chromo_shadow_dom"/>
</dbReference>
<reference evidence="3 4" key="1">
    <citation type="submission" date="2017-11" db="EMBL/GenBank/DDBJ databases">
        <title>De novo assembly and phasing of dikaryotic genomes from two isolates of Puccinia coronata f. sp. avenae, the causal agent of oat crown rust.</title>
        <authorList>
            <person name="Miller M.E."/>
            <person name="Zhang Y."/>
            <person name="Omidvar V."/>
            <person name="Sperschneider J."/>
            <person name="Schwessinger B."/>
            <person name="Raley C."/>
            <person name="Palmer J.M."/>
            <person name="Garnica D."/>
            <person name="Upadhyaya N."/>
            <person name="Rathjen J."/>
            <person name="Taylor J.M."/>
            <person name="Park R.F."/>
            <person name="Dodds P.N."/>
            <person name="Hirsch C.D."/>
            <person name="Kianian S.F."/>
            <person name="Figueroa M."/>
        </authorList>
    </citation>
    <scope>NUCLEOTIDE SEQUENCE [LARGE SCALE GENOMIC DNA]</scope>
    <source>
        <strain evidence="3">12NC29</strain>
    </source>
</reference>
<feature type="compositionally biased region" description="Polar residues" evidence="1">
    <location>
        <begin position="277"/>
        <end position="287"/>
    </location>
</feature>
<dbReference type="SMART" id="SM00298">
    <property type="entry name" value="CHROMO"/>
    <property type="match status" value="1"/>
</dbReference>
<dbReference type="Proteomes" id="UP000235388">
    <property type="component" value="Unassembled WGS sequence"/>
</dbReference>
<sequence length="610" mass="66805">MTTLTTGLPINSRTADAKFTPALRLAVQKATSVFQKDFCYDFLQALVDEPEVADPIGVRLFLNFCLRKPDNLVDSFLDSLDQNLGPAESFSETADTILDEIENFIEFVHGLIEMIDGGEIFKLAYHEIDAWKLCYQLLEPVQHRLFDLAVQDRSHLSNHLNNRESNNSVSSEPYELTFASDSTSSGFYQAFVTIDKFLKHSFESRILLEPAKLVEDAEQLSARRTELRTFRALFPSTQNATLLMKKHGRFGREEATIDSFLESDKFKELSKLKATMSGGQLTRQPSTRTKKATSKLEPPDTGASIGPGSKTNKHSHSRASPSQAPDSTHKSKWAISRDSPPALKEDIESTRHLDPFLREDPPSLSSNNGKPAFSRKRIDESESDPDFEDTLDYKKRAALATGKPSSRADSTESTRRQGSALPSHGSTTSSVHPKRKRQSRVGVAGAGAGGGGQMDGASSVAPKGRKKRKSKTAKSANGDHEDGKAAGQDEELFVVDKIIAESVDVNGETIYKVLWAGYPESEATWQFANTLDDCAALDVWQQAKLETRAAAAEVEELQESLTRAITNASTRPDADGFATAGADPARLNGGTPAVFAQSQAITDSFRDHAV</sequence>
<name>A0A2N5SUB1_9BASI</name>
<dbReference type="InterPro" id="IPR023780">
    <property type="entry name" value="Chromo_domain"/>
</dbReference>
<dbReference type="AlphaFoldDB" id="A0A2N5SUB1"/>
<comment type="caution">
    <text evidence="3">The sequence shown here is derived from an EMBL/GenBank/DDBJ whole genome shotgun (WGS) entry which is preliminary data.</text>
</comment>
<dbReference type="InterPro" id="IPR016197">
    <property type="entry name" value="Chromo-like_dom_sf"/>
</dbReference>
<dbReference type="Gene3D" id="2.40.50.40">
    <property type="match status" value="1"/>
</dbReference>
<evidence type="ECO:0000313" key="4">
    <source>
        <dbReference type="Proteomes" id="UP000235388"/>
    </source>
</evidence>
<dbReference type="GO" id="GO:0006338">
    <property type="term" value="P:chromatin remodeling"/>
    <property type="evidence" value="ECO:0007669"/>
    <property type="project" value="UniProtKB-ARBA"/>
</dbReference>
<organism evidence="3 4">
    <name type="scientific">Puccinia coronata f. sp. avenae</name>
    <dbReference type="NCBI Taxonomy" id="200324"/>
    <lineage>
        <taxon>Eukaryota</taxon>
        <taxon>Fungi</taxon>
        <taxon>Dikarya</taxon>
        <taxon>Basidiomycota</taxon>
        <taxon>Pucciniomycotina</taxon>
        <taxon>Pucciniomycetes</taxon>
        <taxon>Pucciniales</taxon>
        <taxon>Pucciniaceae</taxon>
        <taxon>Puccinia</taxon>
    </lineage>
</organism>
<feature type="compositionally biased region" description="Basic residues" evidence="1">
    <location>
        <begin position="463"/>
        <end position="472"/>
    </location>
</feature>
<protein>
    <recommendedName>
        <fullName evidence="2">Chromo domain-containing protein</fullName>
    </recommendedName>
</protein>
<gene>
    <name evidence="3" type="ORF">PCANC_15390</name>
</gene>
<dbReference type="Pfam" id="PF00385">
    <property type="entry name" value="Chromo"/>
    <property type="match status" value="1"/>
</dbReference>
<keyword evidence="4" id="KW-1185">Reference proteome</keyword>
<feature type="region of interest" description="Disordered" evidence="1">
    <location>
        <begin position="275"/>
        <end position="487"/>
    </location>
</feature>
<evidence type="ECO:0000256" key="1">
    <source>
        <dbReference type="SAM" id="MobiDB-lite"/>
    </source>
</evidence>
<dbReference type="EMBL" id="PGCJ01000862">
    <property type="protein sequence ID" value="PLW16790.1"/>
    <property type="molecule type" value="Genomic_DNA"/>
</dbReference>
<feature type="compositionally biased region" description="Acidic residues" evidence="1">
    <location>
        <begin position="381"/>
        <end position="390"/>
    </location>
</feature>
<evidence type="ECO:0000313" key="3">
    <source>
        <dbReference type="EMBL" id="PLW16790.1"/>
    </source>
</evidence>
<feature type="compositionally biased region" description="Basic and acidic residues" evidence="1">
    <location>
        <begin position="343"/>
        <end position="361"/>
    </location>
</feature>
<accession>A0A2N5SUB1</accession>
<dbReference type="SUPFAM" id="SSF54160">
    <property type="entry name" value="Chromo domain-like"/>
    <property type="match status" value="1"/>
</dbReference>
<feature type="compositionally biased region" description="Gly residues" evidence="1">
    <location>
        <begin position="444"/>
        <end position="454"/>
    </location>
</feature>
<evidence type="ECO:0000259" key="2">
    <source>
        <dbReference type="PROSITE" id="PS50013"/>
    </source>
</evidence>
<feature type="domain" description="Chromo" evidence="2">
    <location>
        <begin position="493"/>
        <end position="537"/>
    </location>
</feature>
<proteinExistence type="predicted"/>
<dbReference type="OrthoDB" id="436852at2759"/>
<dbReference type="PROSITE" id="PS50013">
    <property type="entry name" value="CHROMO_2"/>
    <property type="match status" value="1"/>
</dbReference>